<reference evidence="2 3" key="1">
    <citation type="journal article" date="2017" name="Nat. Commun.">
        <title>Genome assembly with in vitro proximity ligation data and whole-genome triplication in lettuce.</title>
        <authorList>
            <person name="Reyes-Chin-Wo S."/>
            <person name="Wang Z."/>
            <person name="Yang X."/>
            <person name="Kozik A."/>
            <person name="Arikit S."/>
            <person name="Song C."/>
            <person name="Xia L."/>
            <person name="Froenicke L."/>
            <person name="Lavelle D.O."/>
            <person name="Truco M.J."/>
            <person name="Xia R."/>
            <person name="Zhu S."/>
            <person name="Xu C."/>
            <person name="Xu H."/>
            <person name="Xu X."/>
            <person name="Cox K."/>
            <person name="Korf I."/>
            <person name="Meyers B.C."/>
            <person name="Michelmore R.W."/>
        </authorList>
    </citation>
    <scope>NUCLEOTIDE SEQUENCE [LARGE SCALE GENOMIC DNA]</scope>
    <source>
        <strain evidence="3">cv. Salinas</strain>
        <tissue evidence="2">Seedlings</tissue>
    </source>
</reference>
<name>A0A9R1WG44_LACSA</name>
<accession>A0A9R1WG44</accession>
<dbReference type="AlphaFoldDB" id="A0A9R1WG44"/>
<proteinExistence type="predicted"/>
<organism evidence="2 3">
    <name type="scientific">Lactuca sativa</name>
    <name type="common">Garden lettuce</name>
    <dbReference type="NCBI Taxonomy" id="4236"/>
    <lineage>
        <taxon>Eukaryota</taxon>
        <taxon>Viridiplantae</taxon>
        <taxon>Streptophyta</taxon>
        <taxon>Embryophyta</taxon>
        <taxon>Tracheophyta</taxon>
        <taxon>Spermatophyta</taxon>
        <taxon>Magnoliopsida</taxon>
        <taxon>eudicotyledons</taxon>
        <taxon>Gunneridae</taxon>
        <taxon>Pentapetalae</taxon>
        <taxon>asterids</taxon>
        <taxon>campanulids</taxon>
        <taxon>Asterales</taxon>
        <taxon>Asteraceae</taxon>
        <taxon>Cichorioideae</taxon>
        <taxon>Cichorieae</taxon>
        <taxon>Lactucinae</taxon>
        <taxon>Lactuca</taxon>
    </lineage>
</organism>
<evidence type="ECO:0000256" key="1">
    <source>
        <dbReference type="SAM" id="MobiDB-lite"/>
    </source>
</evidence>
<evidence type="ECO:0000313" key="2">
    <source>
        <dbReference type="EMBL" id="KAJ0224716.1"/>
    </source>
</evidence>
<feature type="compositionally biased region" description="Acidic residues" evidence="1">
    <location>
        <begin position="48"/>
        <end position="59"/>
    </location>
</feature>
<protein>
    <submittedName>
        <fullName evidence="2">Uncharacterized protein</fullName>
    </submittedName>
</protein>
<feature type="region of interest" description="Disordered" evidence="1">
    <location>
        <begin position="34"/>
        <end position="59"/>
    </location>
</feature>
<gene>
    <name evidence="2" type="ORF">LSAT_V11C100032140</name>
</gene>
<dbReference type="Proteomes" id="UP000235145">
    <property type="component" value="Unassembled WGS sequence"/>
</dbReference>
<keyword evidence="3" id="KW-1185">Reference proteome</keyword>
<evidence type="ECO:0000313" key="3">
    <source>
        <dbReference type="Proteomes" id="UP000235145"/>
    </source>
</evidence>
<comment type="caution">
    <text evidence="2">The sequence shown here is derived from an EMBL/GenBank/DDBJ whole genome shotgun (WGS) entry which is preliminary data.</text>
</comment>
<sequence>MASIVRLRQHLGLEHPPFPQAGLVIPPHTQLRGTGHDCVRTSGTYPGDTDDDSEESSKDEECEYESKENIYGFENVDLILVSPQILEFINCNLVFSSPEKENLDLTEATVEQLVCKTNLQEKLSQSCEDKDTKMGMVKYLGQNGGEWSAYFFFEVAEGQRCGLPMVVVGRALRGKREEGDQKKRDGD</sequence>
<dbReference type="EMBL" id="NBSK02000001">
    <property type="protein sequence ID" value="KAJ0224716.1"/>
    <property type="molecule type" value="Genomic_DNA"/>
</dbReference>